<feature type="non-terminal residue" evidence="2">
    <location>
        <position position="316"/>
    </location>
</feature>
<feature type="compositionally biased region" description="Basic residues" evidence="1">
    <location>
        <begin position="66"/>
        <end position="80"/>
    </location>
</feature>
<feature type="compositionally biased region" description="Low complexity" evidence="1">
    <location>
        <begin position="55"/>
        <end position="65"/>
    </location>
</feature>
<feature type="compositionally biased region" description="Basic and acidic residues" evidence="1">
    <location>
        <begin position="10"/>
        <end position="21"/>
    </location>
</feature>
<gene>
    <name evidence="2" type="ORF">AVDCRST_MAG59-2414</name>
</gene>
<evidence type="ECO:0000313" key="2">
    <source>
        <dbReference type="EMBL" id="CAA9558112.1"/>
    </source>
</evidence>
<feature type="region of interest" description="Disordered" evidence="1">
    <location>
        <begin position="1"/>
        <end position="147"/>
    </location>
</feature>
<feature type="compositionally biased region" description="Basic residues" evidence="1">
    <location>
        <begin position="269"/>
        <end position="284"/>
    </location>
</feature>
<dbReference type="AlphaFoldDB" id="A0A6J4USN1"/>
<feature type="compositionally biased region" description="Low complexity" evidence="1">
    <location>
        <begin position="81"/>
        <end position="100"/>
    </location>
</feature>
<sequence>GRGHGPLADRAGRPRGVDPARRGHGRVRPPPRRRRPAFRSRPTRQRSGRCGGAAAGVRARPAAARAVRRLPGRRRPRRVRGVVAAGAAGASGHAGATAGDAGAGRLGESPLSRGWHPARPWRRGERGRLAGPRDAPRRARRTGSAGLLARHDVDPALRGAAPLAARLRFRRSRLRDAPGHHPCGIPTGDGGPPGPRLDPAGAGSRLCPHRARQGACRVCPAPPPRARERAAADAGVRRVPGGVPARRGGGRRGRLRLPRVGSAGAERGRRSRLTRGPGVRRRRRDAPGGDQPAGRSGGPLARPPAPARPGDRRAIV</sequence>
<proteinExistence type="predicted"/>
<feature type="compositionally biased region" description="Low complexity" evidence="1">
    <location>
        <begin position="288"/>
        <end position="300"/>
    </location>
</feature>
<protein>
    <submittedName>
        <fullName evidence="2">ABC transporter, permease protein 1 (Cluster 5, nickel/peptides/opines)</fullName>
    </submittedName>
</protein>
<dbReference type="EMBL" id="CADCWF010000148">
    <property type="protein sequence ID" value="CAA9558112.1"/>
    <property type="molecule type" value="Genomic_DNA"/>
</dbReference>
<feature type="region of interest" description="Disordered" evidence="1">
    <location>
        <begin position="175"/>
        <end position="316"/>
    </location>
</feature>
<reference evidence="2" key="1">
    <citation type="submission" date="2020-02" db="EMBL/GenBank/DDBJ databases">
        <authorList>
            <person name="Meier V. D."/>
        </authorList>
    </citation>
    <scope>NUCLEOTIDE SEQUENCE</scope>
    <source>
        <strain evidence="2">AVDCRST_MAG59</strain>
    </source>
</reference>
<accession>A0A6J4USN1</accession>
<name>A0A6J4USN1_9BACT</name>
<feature type="compositionally biased region" description="Low complexity" evidence="1">
    <location>
        <begin position="232"/>
        <end position="246"/>
    </location>
</feature>
<organism evidence="2">
    <name type="scientific">uncultured Thermomicrobiales bacterium</name>
    <dbReference type="NCBI Taxonomy" id="1645740"/>
    <lineage>
        <taxon>Bacteria</taxon>
        <taxon>Pseudomonadati</taxon>
        <taxon>Thermomicrobiota</taxon>
        <taxon>Thermomicrobia</taxon>
        <taxon>Thermomicrobiales</taxon>
        <taxon>environmental samples</taxon>
    </lineage>
</organism>
<evidence type="ECO:0000256" key="1">
    <source>
        <dbReference type="SAM" id="MobiDB-lite"/>
    </source>
</evidence>
<feature type="compositionally biased region" description="Basic residues" evidence="1">
    <location>
        <begin position="22"/>
        <end position="47"/>
    </location>
</feature>
<feature type="non-terminal residue" evidence="2">
    <location>
        <position position="1"/>
    </location>
</feature>
<feature type="compositionally biased region" description="Basic residues" evidence="1">
    <location>
        <begin position="248"/>
        <end position="257"/>
    </location>
</feature>